<feature type="domain" description="Periplasmic copper-binding protein NosD beta helix" evidence="2">
    <location>
        <begin position="189"/>
        <end position="379"/>
    </location>
</feature>
<dbReference type="InterPro" id="IPR012334">
    <property type="entry name" value="Pectin_lyas_fold"/>
</dbReference>
<keyword evidence="4" id="KW-1185">Reference proteome</keyword>
<dbReference type="SMART" id="SM00710">
    <property type="entry name" value="PbH1"/>
    <property type="match status" value="10"/>
</dbReference>
<dbReference type="InterPro" id="IPR022441">
    <property type="entry name" value="Para_beta_helix_rpt-2"/>
</dbReference>
<protein>
    <recommendedName>
        <fullName evidence="2">Periplasmic copper-binding protein NosD beta helix domain-containing protein</fullName>
    </recommendedName>
</protein>
<proteinExistence type="predicted"/>
<evidence type="ECO:0000259" key="2">
    <source>
        <dbReference type="Pfam" id="PF05048"/>
    </source>
</evidence>
<dbReference type="Proteomes" id="UP000070263">
    <property type="component" value="Unassembled WGS sequence"/>
</dbReference>
<dbReference type="InterPro" id="IPR011050">
    <property type="entry name" value="Pectin_lyase_fold/virulence"/>
</dbReference>
<dbReference type="EMBL" id="LHYE01000009">
    <property type="protein sequence ID" value="KXB07397.1"/>
    <property type="molecule type" value="Genomic_DNA"/>
</dbReference>
<comment type="caution">
    <text evidence="3">The sequence shown here is derived from an EMBL/GenBank/DDBJ whole genome shotgun (WGS) entry which is preliminary data.</text>
</comment>
<accession>A0A133VLW3</accession>
<dbReference type="AlphaFoldDB" id="A0A133VLW3"/>
<keyword evidence="1" id="KW-1133">Transmembrane helix</keyword>
<dbReference type="InterPro" id="IPR006626">
    <property type="entry name" value="PbH1"/>
</dbReference>
<dbReference type="Pfam" id="PF05048">
    <property type="entry name" value="NosD"/>
    <property type="match status" value="1"/>
</dbReference>
<dbReference type="InterPro" id="IPR007742">
    <property type="entry name" value="NosD_dom"/>
</dbReference>
<organism evidence="3 4">
    <name type="scientific">candidate division MSBL1 archaeon SCGC-AAA382A20</name>
    <dbReference type="NCBI Taxonomy" id="1698280"/>
    <lineage>
        <taxon>Archaea</taxon>
        <taxon>Methanobacteriati</taxon>
        <taxon>Methanobacteriota</taxon>
        <taxon>candidate division MSBL1</taxon>
    </lineage>
</organism>
<keyword evidence="1" id="KW-0472">Membrane</keyword>
<evidence type="ECO:0000313" key="4">
    <source>
        <dbReference type="Proteomes" id="UP000070263"/>
    </source>
</evidence>
<feature type="transmembrane region" description="Helical" evidence="1">
    <location>
        <begin position="521"/>
        <end position="543"/>
    </location>
</feature>
<name>A0A133VLW3_9EURY</name>
<dbReference type="SUPFAM" id="SSF51126">
    <property type="entry name" value="Pectin lyase-like"/>
    <property type="match status" value="2"/>
</dbReference>
<reference evidence="3 4" key="1">
    <citation type="journal article" date="2016" name="Sci. Rep.">
        <title>Metabolic traits of an uncultured archaeal lineage -MSBL1- from brine pools of the Red Sea.</title>
        <authorList>
            <person name="Mwirichia R."/>
            <person name="Alam I."/>
            <person name="Rashid M."/>
            <person name="Vinu M."/>
            <person name="Ba-Alawi W."/>
            <person name="Anthony Kamau A."/>
            <person name="Kamanda Ngugi D."/>
            <person name="Goker M."/>
            <person name="Klenk H.P."/>
            <person name="Bajic V."/>
            <person name="Stingl U."/>
        </authorList>
    </citation>
    <scope>NUCLEOTIDE SEQUENCE [LARGE SCALE GENOMIC DNA]</scope>
    <source>
        <strain evidence="3">SCGC-AAA382A20</strain>
    </source>
</reference>
<keyword evidence="1" id="KW-0812">Transmembrane</keyword>
<dbReference type="NCBIfam" id="TIGR03804">
    <property type="entry name" value="para_beta_helix"/>
    <property type="match status" value="1"/>
</dbReference>
<evidence type="ECO:0000256" key="1">
    <source>
        <dbReference type="SAM" id="Phobius"/>
    </source>
</evidence>
<gene>
    <name evidence="3" type="ORF">AKJ51_01505</name>
</gene>
<dbReference type="Gene3D" id="2.160.20.10">
    <property type="entry name" value="Single-stranded right-handed beta-helix, Pectin lyase-like"/>
    <property type="match status" value="1"/>
</dbReference>
<sequence length="557" mass="62457">MEMVTMTNFRKFLIFVLIAFLFIPLIPNNISEAKSIPSNPTYTLHAPIRINNNSDLQSESSSGNGTEGNPCIIEGYEINGTGVGYCLYIGNTTDYFTVNNSYFHNASGNTNTYFNNVGLYFYNVTNGTICNSMIKSNVNQGIRFTSSVNNTISSNNIDKNTVNGIVLLQQSDNNNIRNNNVSNGGSDPSHSGLYVDSSDNNSINGNIFFKNQGMHIDLSTTSFCYVKNNSFYYSLKQILIFNSDNIVINESIFLNASGVNARNVNIINSTNVIVRNSTFKSSEKDGIWIGTNSEYVTICFNNFELGVDTGVCFSSGDNCTIYNNTFRSKIRSVSITDSNSQSNVVYHNRFYSECIDYGPDNIWNLSYPSGGNFWYDYMGEDKFTGINQNVVGRDNIGDIPYSYNDVKDYYPLFPDWENYDFVRETIPPNNKSSVHVDQDISVVFIGTMNTSKDISLYIPGNYSNVQFQGWTSTYKTNDTATFTHNNLHFSTDHKPTVTFLGNETYSWQYTTESFGEYVTRIVSPVAISIFVVVALFVSIKIIISAFNGKEKGDDLYD</sequence>
<evidence type="ECO:0000313" key="3">
    <source>
        <dbReference type="EMBL" id="KXB07397.1"/>
    </source>
</evidence>